<organism evidence="2 3">
    <name type="scientific">Nesidiocoris tenuis</name>
    <dbReference type="NCBI Taxonomy" id="355587"/>
    <lineage>
        <taxon>Eukaryota</taxon>
        <taxon>Metazoa</taxon>
        <taxon>Ecdysozoa</taxon>
        <taxon>Arthropoda</taxon>
        <taxon>Hexapoda</taxon>
        <taxon>Insecta</taxon>
        <taxon>Pterygota</taxon>
        <taxon>Neoptera</taxon>
        <taxon>Paraneoptera</taxon>
        <taxon>Hemiptera</taxon>
        <taxon>Heteroptera</taxon>
        <taxon>Panheteroptera</taxon>
        <taxon>Cimicomorpha</taxon>
        <taxon>Miridae</taxon>
        <taxon>Dicyphina</taxon>
        <taxon>Nesidiocoris</taxon>
    </lineage>
</organism>
<evidence type="ECO:0000259" key="1">
    <source>
        <dbReference type="Pfam" id="PF13843"/>
    </source>
</evidence>
<dbReference type="Proteomes" id="UP000479000">
    <property type="component" value="Unassembled WGS sequence"/>
</dbReference>
<dbReference type="InterPro" id="IPR029526">
    <property type="entry name" value="PGBD"/>
</dbReference>
<dbReference type="PANTHER" id="PTHR47272">
    <property type="entry name" value="DDE_TNP_1_7 DOMAIN-CONTAINING PROTEIN"/>
    <property type="match status" value="1"/>
</dbReference>
<protein>
    <recommendedName>
        <fullName evidence="1">PiggyBac transposable element-derived protein domain-containing protein</fullName>
    </recommendedName>
</protein>
<sequence>MPIYISRGAYLLSLIPKNPDDSWEEDEIDETISDEDLNKKIESFFLTVEENCNLADEEPMEIEAQDQNDSDGPAVEELAEQEIWKKQPIKFEVQLPEQPRFIDLVDDEISPLRYFQRFFSDELLQMIIEESNRYSIQQKGSSACLTINDIRDFLSIEISMGLMKIGCWKRYWASRTKLERVANVMPRNKYAKIRSSLHFVDNEIPMDPNDKYSKVRPIAEYLRQKFIQIKGVDRKFSVDEMMISYKGKKAGGRRMFMPNKPTKWGINFNVLEGFFKIPTQSILGPKRVKPWAVPGEFSQVTSDRGYSRSAHFRPKDDIPMLKDLLTENPFRDTARWAAVRAKLVQVSQKEFWPGP</sequence>
<keyword evidence="3" id="KW-1185">Reference proteome</keyword>
<dbReference type="PANTHER" id="PTHR47272:SF1">
    <property type="entry name" value="PIGGYBAC TRANSPOSABLE ELEMENT-DERIVED PROTEIN 3-LIKE"/>
    <property type="match status" value="1"/>
</dbReference>
<evidence type="ECO:0000313" key="3">
    <source>
        <dbReference type="Proteomes" id="UP000479000"/>
    </source>
</evidence>
<dbReference type="AlphaFoldDB" id="A0A6H5HI61"/>
<dbReference type="EMBL" id="CADCXU010031235">
    <property type="protein sequence ID" value="CAB0017342.1"/>
    <property type="molecule type" value="Genomic_DNA"/>
</dbReference>
<gene>
    <name evidence="2" type="ORF">NTEN_LOCUS21363</name>
</gene>
<dbReference type="Pfam" id="PF13843">
    <property type="entry name" value="DDE_Tnp_1_7"/>
    <property type="match status" value="1"/>
</dbReference>
<accession>A0A6H5HI61</accession>
<name>A0A6H5HI61_9HEMI</name>
<feature type="domain" description="PiggyBac transposable element-derived protein" evidence="1">
    <location>
        <begin position="110"/>
        <end position="270"/>
    </location>
</feature>
<dbReference type="OrthoDB" id="6630603at2759"/>
<evidence type="ECO:0000313" key="2">
    <source>
        <dbReference type="EMBL" id="CAB0017342.1"/>
    </source>
</evidence>
<proteinExistence type="predicted"/>
<reference evidence="2 3" key="1">
    <citation type="submission" date="2020-02" db="EMBL/GenBank/DDBJ databases">
        <authorList>
            <person name="Ferguson B K."/>
        </authorList>
    </citation>
    <scope>NUCLEOTIDE SEQUENCE [LARGE SCALE GENOMIC DNA]</scope>
</reference>